<protein>
    <recommendedName>
        <fullName evidence="4">Rod shape-determining protein MreD</fullName>
    </recommendedName>
</protein>
<evidence type="ECO:0000256" key="1">
    <source>
        <dbReference type="SAM" id="Phobius"/>
    </source>
</evidence>
<dbReference type="AlphaFoldDB" id="A0A2W4U1F5"/>
<sequence>MPKPLRATRCFRWLDLPEWNLCLFSFLLNFFWEIQQMPFYQLPSEFSYFDMIRECTLATIGDAAISLIALWVVAAIAKSRQWFRQPSRWQLTSFIFVGVIITVVLEALATGVLQRWEYAAFMPTLPFLGTGLLPLLQWLLLPPIMIWFVKRQLSDSRPL</sequence>
<feature type="transmembrane region" description="Helical" evidence="1">
    <location>
        <begin position="57"/>
        <end position="77"/>
    </location>
</feature>
<keyword evidence="1" id="KW-0472">Membrane</keyword>
<evidence type="ECO:0008006" key="4">
    <source>
        <dbReference type="Google" id="ProtNLM"/>
    </source>
</evidence>
<dbReference type="Proteomes" id="UP000249354">
    <property type="component" value="Unassembled WGS sequence"/>
</dbReference>
<proteinExistence type="predicted"/>
<dbReference type="EMBL" id="QBMC01000134">
    <property type="protein sequence ID" value="PZO13037.1"/>
    <property type="molecule type" value="Genomic_DNA"/>
</dbReference>
<accession>A0A2W4U1F5</accession>
<gene>
    <name evidence="2" type="ORF">DCF25_16660</name>
</gene>
<organism evidence="2 3">
    <name type="scientific">Leptolyngbya foveolarum</name>
    <dbReference type="NCBI Taxonomy" id="47253"/>
    <lineage>
        <taxon>Bacteria</taxon>
        <taxon>Bacillati</taxon>
        <taxon>Cyanobacteriota</taxon>
        <taxon>Cyanophyceae</taxon>
        <taxon>Leptolyngbyales</taxon>
        <taxon>Leptolyngbyaceae</taxon>
        <taxon>Leptolyngbya group</taxon>
        <taxon>Leptolyngbya</taxon>
    </lineage>
</organism>
<keyword evidence="1" id="KW-0812">Transmembrane</keyword>
<feature type="transmembrane region" description="Helical" evidence="1">
    <location>
        <begin position="89"/>
        <end position="113"/>
    </location>
</feature>
<name>A0A2W4U1F5_9CYAN</name>
<comment type="caution">
    <text evidence="2">The sequence shown here is derived from an EMBL/GenBank/DDBJ whole genome shotgun (WGS) entry which is preliminary data.</text>
</comment>
<reference evidence="3" key="1">
    <citation type="submission" date="2018-04" db="EMBL/GenBank/DDBJ databases">
        <authorList>
            <person name="Cornet L."/>
        </authorList>
    </citation>
    <scope>NUCLEOTIDE SEQUENCE [LARGE SCALE GENOMIC DNA]</scope>
</reference>
<feature type="transmembrane region" description="Helical" evidence="1">
    <location>
        <begin position="21"/>
        <end position="37"/>
    </location>
</feature>
<keyword evidence="1" id="KW-1133">Transmembrane helix</keyword>
<evidence type="ECO:0000313" key="3">
    <source>
        <dbReference type="Proteomes" id="UP000249354"/>
    </source>
</evidence>
<reference evidence="2 3" key="2">
    <citation type="submission" date="2018-06" db="EMBL/GenBank/DDBJ databases">
        <title>Metagenomic assembly of (sub)arctic Cyanobacteria and their associated microbiome from non-axenic cultures.</title>
        <authorList>
            <person name="Baurain D."/>
        </authorList>
    </citation>
    <scope>NUCLEOTIDE SEQUENCE [LARGE SCALE GENOMIC DNA]</scope>
    <source>
        <strain evidence="2">ULC129bin1</strain>
    </source>
</reference>
<evidence type="ECO:0000313" key="2">
    <source>
        <dbReference type="EMBL" id="PZO13037.1"/>
    </source>
</evidence>
<feature type="transmembrane region" description="Helical" evidence="1">
    <location>
        <begin position="125"/>
        <end position="149"/>
    </location>
</feature>